<evidence type="ECO:0000313" key="5">
    <source>
        <dbReference type="Proteomes" id="UP000199203"/>
    </source>
</evidence>
<dbReference type="PANTHER" id="PTHR35580">
    <property type="entry name" value="CELL SURFACE GLYCOPROTEIN (S-LAYER PROTEIN)-LIKE PROTEIN"/>
    <property type="match status" value="1"/>
</dbReference>
<evidence type="ECO:0000256" key="1">
    <source>
        <dbReference type="ARBA" id="ARBA00022729"/>
    </source>
</evidence>
<feature type="signal peptide" evidence="2">
    <location>
        <begin position="1"/>
        <end position="19"/>
    </location>
</feature>
<dbReference type="EMBL" id="FNBH01000002">
    <property type="protein sequence ID" value="SDF68374.1"/>
    <property type="molecule type" value="Genomic_DNA"/>
</dbReference>
<reference evidence="5" key="1">
    <citation type="submission" date="2016-10" db="EMBL/GenBank/DDBJ databases">
        <authorList>
            <person name="Varghese N."/>
            <person name="Submissions S."/>
        </authorList>
    </citation>
    <scope>NUCLEOTIDE SEQUENCE [LARGE SCALE GENOMIC DNA]</scope>
    <source>
        <strain evidence="5">DSM 19684</strain>
    </source>
</reference>
<gene>
    <name evidence="4" type="ORF">SAMN05421825_1878</name>
</gene>
<proteinExistence type="predicted"/>
<dbReference type="Pfam" id="PF18962">
    <property type="entry name" value="Por_Secre_tail"/>
    <property type="match status" value="1"/>
</dbReference>
<dbReference type="SUPFAM" id="SSF101898">
    <property type="entry name" value="NHL repeat"/>
    <property type="match status" value="1"/>
</dbReference>
<accession>A0A1G7N2Z5</accession>
<sequence>MRKLFYFITVLLLFFQSNAQEFSWGKRLGGEGEDVIRSLVVDAQGNSYATGYFSDYCIFGEELQQTEIASKGMFDIFISKTSPNGELLWVKAIGGTADDYGTAITVDSNGNVYITGIFQETVNFNPNGTAQNLTSKGVQDIFILKLNSSGNFVWVKGIGGELYEETSAIQVASNGEVYLAGYFTGVVDFDPSESENTISPIGLVDSFFAKLSDNGSLSWVRTIGGFMTTPMDMKLHNNNLYALGNLKKTTDFDPDSAQTHNITALGFDAYLLKLDLSGNFVNVTTTKSLNSSTGTTPTNLSIDGNGNAYVSGYFGGSIDFGPDVEHNGQYTFTSESMLTGFVFKVGNDGKLVWANYPKPSTEEASSLGYGLVTNKNQETFVTGYIAGNVKFDDIELEQNTDHFMNAFVAKLDSQGKFVDAKLFAGSNFIDTHCAAMDADENLYIGGAFTDLVNIDPTGNGSYYLFSRGYRDSYVVKLNNTDLKVKDINSKTDLLIYPNPTSDMIYLKSKEQISGNKYIIHDMAGREISTGVLDSKQEIKINLLPKGNYILKIGNKYQTKIIKN</sequence>
<dbReference type="Pfam" id="PF06739">
    <property type="entry name" value="SBBP"/>
    <property type="match status" value="1"/>
</dbReference>
<dbReference type="RefSeq" id="WP_089873223.1">
    <property type="nucleotide sequence ID" value="NZ_FNBH01000002.1"/>
</dbReference>
<dbReference type="OrthoDB" id="9811934at2"/>
<evidence type="ECO:0000313" key="4">
    <source>
        <dbReference type="EMBL" id="SDF68374.1"/>
    </source>
</evidence>
<organism evidence="4 5">
    <name type="scientific">Epilithonimonas hungarica</name>
    <dbReference type="NCBI Taxonomy" id="454006"/>
    <lineage>
        <taxon>Bacteria</taxon>
        <taxon>Pseudomonadati</taxon>
        <taxon>Bacteroidota</taxon>
        <taxon>Flavobacteriia</taxon>
        <taxon>Flavobacteriales</taxon>
        <taxon>Weeksellaceae</taxon>
        <taxon>Chryseobacterium group</taxon>
        <taxon>Epilithonimonas</taxon>
    </lineage>
</organism>
<dbReference type="AlphaFoldDB" id="A0A1G7N2Z5"/>
<dbReference type="STRING" id="454006.SAMN05421825_1878"/>
<evidence type="ECO:0000259" key="3">
    <source>
        <dbReference type="Pfam" id="PF18962"/>
    </source>
</evidence>
<evidence type="ECO:0000256" key="2">
    <source>
        <dbReference type="SAM" id="SignalP"/>
    </source>
</evidence>
<protein>
    <submittedName>
        <fullName evidence="4">Por secretion system C-terminal sorting domain-containing protein</fullName>
    </submittedName>
</protein>
<dbReference type="Proteomes" id="UP000199203">
    <property type="component" value="Unassembled WGS sequence"/>
</dbReference>
<dbReference type="InterPro" id="IPR026444">
    <property type="entry name" value="Secre_tail"/>
</dbReference>
<keyword evidence="5" id="KW-1185">Reference proteome</keyword>
<dbReference type="InterPro" id="IPR052918">
    <property type="entry name" value="Motility_Chemotaxis_Reg"/>
</dbReference>
<name>A0A1G7N2Z5_9FLAO</name>
<dbReference type="InterPro" id="IPR010620">
    <property type="entry name" value="SBBP_repeat"/>
</dbReference>
<dbReference type="NCBIfam" id="TIGR04183">
    <property type="entry name" value="Por_Secre_tail"/>
    <property type="match status" value="1"/>
</dbReference>
<feature type="chain" id="PRO_5011678154" evidence="2">
    <location>
        <begin position="20"/>
        <end position="563"/>
    </location>
</feature>
<keyword evidence="1 2" id="KW-0732">Signal</keyword>
<feature type="domain" description="Secretion system C-terminal sorting" evidence="3">
    <location>
        <begin position="495"/>
        <end position="560"/>
    </location>
</feature>
<dbReference type="PANTHER" id="PTHR35580:SF1">
    <property type="entry name" value="PHYTASE-LIKE DOMAIN-CONTAINING PROTEIN"/>
    <property type="match status" value="1"/>
</dbReference>